<evidence type="ECO:0008006" key="3">
    <source>
        <dbReference type="Google" id="ProtNLM"/>
    </source>
</evidence>
<dbReference type="STRING" id="1454006.AW14_03145"/>
<dbReference type="RefSeq" id="WP_044637478.1">
    <property type="nucleotide sequence ID" value="NZ_CP007202.1"/>
</dbReference>
<dbReference type="Proteomes" id="UP000032229">
    <property type="component" value="Chromosome"/>
</dbReference>
<gene>
    <name evidence="1" type="ORF">AW14_03145</name>
</gene>
<dbReference type="AlphaFoldDB" id="A0A0C5W0H5"/>
<evidence type="ECO:0000313" key="1">
    <source>
        <dbReference type="EMBL" id="AJR04756.1"/>
    </source>
</evidence>
<evidence type="ECO:0000313" key="2">
    <source>
        <dbReference type="Proteomes" id="UP000032229"/>
    </source>
</evidence>
<reference evidence="1 2" key="1">
    <citation type="submission" date="2014-02" db="EMBL/GenBank/DDBJ databases">
        <authorList>
            <person name="Young C.-C."/>
            <person name="Hameed A."/>
            <person name="Huang H.-C."/>
            <person name="Shahina M."/>
        </authorList>
    </citation>
    <scope>NUCLEOTIDE SEQUENCE [LARGE SCALE GENOMIC DNA]</scope>
    <source>
        <strain evidence="1 2">CC-SAMT-1</strain>
    </source>
</reference>
<accession>A0A0C5W0H5</accession>
<proteinExistence type="predicted"/>
<dbReference type="EMBL" id="CP007202">
    <property type="protein sequence ID" value="AJR04756.1"/>
    <property type="molecule type" value="Genomic_DNA"/>
</dbReference>
<protein>
    <recommendedName>
        <fullName evidence="3">Sugar-binding protein</fullName>
    </recommendedName>
</protein>
<keyword evidence="2" id="KW-1185">Reference proteome</keyword>
<dbReference type="PROSITE" id="PS51257">
    <property type="entry name" value="PROKAR_LIPOPROTEIN"/>
    <property type="match status" value="1"/>
</dbReference>
<dbReference type="KEGG" id="sze:AW14_03145"/>
<name>A0A0C5W0H5_9FLAO</name>
<sequence>MKQIKIFAGVVFASVLISCNDTKAKQLQISDNAPMNPVVAFLHREDLALKGPVKMAGDDYFDLNGYITESMGDIYTHSDSKSTMKTGKTLYTYTKNKKGQFEKLTISGNNEPTYFTYHSNGLLASEYGIENGISYKTTYTYDAKGRIKQCAYTYGDDPVKISYYTYKNINNDTLEIEIRFNNSKAKEIYRYKNGIMVASTLSGETTTYSYIFDARGNWLSQTTSYGSSTTRAITYY</sequence>
<organism evidence="1 2">
    <name type="scientific">Siansivirga zeaxanthinifaciens CC-SAMT-1</name>
    <dbReference type="NCBI Taxonomy" id="1454006"/>
    <lineage>
        <taxon>Bacteria</taxon>
        <taxon>Pseudomonadati</taxon>
        <taxon>Bacteroidota</taxon>
        <taxon>Flavobacteriia</taxon>
        <taxon>Flavobacteriales</taxon>
        <taxon>Flavobacteriaceae</taxon>
        <taxon>Siansivirga</taxon>
    </lineage>
</organism>
<dbReference type="HOGENOM" id="CLU_1174786_0_0_10"/>
<dbReference type="OrthoDB" id="1439289at2"/>